<sequence length="59" mass="6999">MVEKSGRRPKDRETRKEIGMGEMKLEEFLIECEKFLSILMESVKDMPPPIEFKQELLVE</sequence>
<reference evidence="3" key="1">
    <citation type="submission" date="2010-08" db="EMBL/GenBank/DDBJ databases">
        <authorList>
            <consortium name="Caenorhabditis japonica Sequencing Consortium"/>
            <person name="Wilson R.K."/>
        </authorList>
    </citation>
    <scope>NUCLEOTIDE SEQUENCE [LARGE SCALE GENOMIC DNA]</scope>
    <source>
        <strain evidence="3">DF5081</strain>
    </source>
</reference>
<reference evidence="2" key="2">
    <citation type="submission" date="2022-06" db="UniProtKB">
        <authorList>
            <consortium name="EnsemblMetazoa"/>
        </authorList>
    </citation>
    <scope>IDENTIFICATION</scope>
    <source>
        <strain evidence="2">DF5081</strain>
    </source>
</reference>
<evidence type="ECO:0000313" key="2">
    <source>
        <dbReference type="EnsemblMetazoa" id="CJA31506.1"/>
    </source>
</evidence>
<evidence type="ECO:0000259" key="1">
    <source>
        <dbReference type="Pfam" id="PF14656"/>
    </source>
</evidence>
<feature type="domain" description="Rab3GAP regulatory subunit C-terminal" evidence="1">
    <location>
        <begin position="2"/>
        <end position="43"/>
    </location>
</feature>
<dbReference type="Proteomes" id="UP000005237">
    <property type="component" value="Unassembled WGS sequence"/>
</dbReference>
<organism evidence="2 3">
    <name type="scientific">Caenorhabditis japonica</name>
    <dbReference type="NCBI Taxonomy" id="281687"/>
    <lineage>
        <taxon>Eukaryota</taxon>
        <taxon>Metazoa</taxon>
        <taxon>Ecdysozoa</taxon>
        <taxon>Nematoda</taxon>
        <taxon>Chromadorea</taxon>
        <taxon>Rhabditida</taxon>
        <taxon>Rhabditina</taxon>
        <taxon>Rhabditomorpha</taxon>
        <taxon>Rhabditoidea</taxon>
        <taxon>Rhabditidae</taxon>
        <taxon>Peloderinae</taxon>
        <taxon>Caenorhabditis</taxon>
    </lineage>
</organism>
<dbReference type="InterPro" id="IPR029257">
    <property type="entry name" value="RAB3GAP2_C"/>
</dbReference>
<keyword evidence="3" id="KW-1185">Reference proteome</keyword>
<dbReference type="Pfam" id="PF14656">
    <property type="entry name" value="RAB3GAP2_C"/>
    <property type="match status" value="1"/>
</dbReference>
<protein>
    <submittedName>
        <fullName evidence="2">RAB3GAP2_C domain-containing protein</fullName>
    </submittedName>
</protein>
<name>A0A8R1IHL1_CAEJA</name>
<evidence type="ECO:0000313" key="3">
    <source>
        <dbReference type="Proteomes" id="UP000005237"/>
    </source>
</evidence>
<accession>A0A8R1IHL1</accession>
<dbReference type="AlphaFoldDB" id="A0A8R1IHL1"/>
<proteinExistence type="predicted"/>
<dbReference type="EnsemblMetazoa" id="CJA31506.1">
    <property type="protein sequence ID" value="CJA31506.1"/>
    <property type="gene ID" value="WBGene00207353"/>
</dbReference>